<dbReference type="Proteomes" id="UP000396862">
    <property type="component" value="Unassembled WGS sequence"/>
</dbReference>
<accession>A0A2P8CJY3</accession>
<protein>
    <submittedName>
        <fullName evidence="2">Uncharacterized protein</fullName>
    </submittedName>
</protein>
<evidence type="ECO:0000313" key="1">
    <source>
        <dbReference type="EMBL" id="GET19877.1"/>
    </source>
</evidence>
<dbReference type="EMBL" id="PYGC01000001">
    <property type="protein sequence ID" value="PSK85255.1"/>
    <property type="molecule type" value="Genomic_DNA"/>
</dbReference>
<evidence type="ECO:0000313" key="4">
    <source>
        <dbReference type="Proteomes" id="UP000396862"/>
    </source>
</evidence>
<reference evidence="2 3" key="1">
    <citation type="submission" date="2018-03" db="EMBL/GenBank/DDBJ databases">
        <title>Genomic Encyclopedia of Archaeal and Bacterial Type Strains, Phase II (KMG-II): from individual species to whole genera.</title>
        <authorList>
            <person name="Goeker M."/>
        </authorList>
    </citation>
    <scope>NUCLEOTIDE SEQUENCE [LARGE SCALE GENOMIC DNA]</scope>
    <source>
        <strain evidence="2 3">DSM 27267</strain>
    </source>
</reference>
<dbReference type="Proteomes" id="UP000240621">
    <property type="component" value="Unassembled WGS sequence"/>
</dbReference>
<organism evidence="2 3">
    <name type="scientific">Prolixibacter denitrificans</name>
    <dbReference type="NCBI Taxonomy" id="1541063"/>
    <lineage>
        <taxon>Bacteria</taxon>
        <taxon>Pseudomonadati</taxon>
        <taxon>Bacteroidota</taxon>
        <taxon>Bacteroidia</taxon>
        <taxon>Marinilabiliales</taxon>
        <taxon>Prolixibacteraceae</taxon>
        <taxon>Prolixibacter</taxon>
    </lineage>
</organism>
<name>A0A2P8CJY3_9BACT</name>
<proteinExistence type="predicted"/>
<gene>
    <name evidence="2" type="ORF">CLV93_101207</name>
    <name evidence="1" type="ORF">JCM18694_01230</name>
</gene>
<reference evidence="1 4" key="2">
    <citation type="submission" date="2019-10" db="EMBL/GenBank/DDBJ databases">
        <title>Prolixibacter strains distinguished by the presence of nitrate reductase genes were adept at nitrate-dependent anaerobic corrosion of metallic iron and carbon steel.</title>
        <authorList>
            <person name="Iino T."/>
            <person name="Shono N."/>
            <person name="Ito K."/>
            <person name="Nakamura R."/>
            <person name="Sueoka K."/>
            <person name="Harayama S."/>
            <person name="Ohkuma M."/>
        </authorList>
    </citation>
    <scope>NUCLEOTIDE SEQUENCE [LARGE SCALE GENOMIC DNA]</scope>
    <source>
        <strain evidence="1 4">MIC1-1</strain>
    </source>
</reference>
<comment type="caution">
    <text evidence="2">The sequence shown here is derived from an EMBL/GenBank/DDBJ whole genome shotgun (WGS) entry which is preliminary data.</text>
</comment>
<dbReference type="EMBL" id="BLAU01000001">
    <property type="protein sequence ID" value="GET19877.1"/>
    <property type="molecule type" value="Genomic_DNA"/>
</dbReference>
<sequence>MTDKDLDQYIEKNYRKFLDYANFHASRNGLTNLGSELLNFVLEIVLGDMDRGKVLDLLGRKYGNYNELHTYILGMIKINAFSPRSDFHRKVLNRLPIDDNVNVSHLLLTDETEMQRDISGDVVREMNVLRLLSSRVLNDEELRLFNQKYIKMDHLSNLEGKQEVMYKIMNGADEKLKAMVKFCQFLVKDKAAVMEL</sequence>
<dbReference type="AlphaFoldDB" id="A0A2P8CJY3"/>
<dbReference type="RefSeq" id="WP_106540312.1">
    <property type="nucleotide sequence ID" value="NZ_BLAU01000001.1"/>
</dbReference>
<evidence type="ECO:0000313" key="2">
    <source>
        <dbReference type="EMBL" id="PSK85255.1"/>
    </source>
</evidence>
<evidence type="ECO:0000313" key="3">
    <source>
        <dbReference type="Proteomes" id="UP000240621"/>
    </source>
</evidence>
<keyword evidence="4" id="KW-1185">Reference proteome</keyword>
<dbReference type="OrthoDB" id="1046728at2"/>